<name>A0A6C0KW03_9ZZZZ</name>
<dbReference type="EMBL" id="MN740975">
    <property type="protein sequence ID" value="QHU20860.1"/>
    <property type="molecule type" value="Genomic_DNA"/>
</dbReference>
<accession>A0A6C0KW03</accession>
<protein>
    <submittedName>
        <fullName evidence="1">Uncharacterized protein</fullName>
    </submittedName>
</protein>
<evidence type="ECO:0000313" key="1">
    <source>
        <dbReference type="EMBL" id="QHU20860.1"/>
    </source>
</evidence>
<dbReference type="AlphaFoldDB" id="A0A6C0KW03"/>
<organism evidence="1">
    <name type="scientific">viral metagenome</name>
    <dbReference type="NCBI Taxonomy" id="1070528"/>
    <lineage>
        <taxon>unclassified sequences</taxon>
        <taxon>metagenomes</taxon>
        <taxon>organismal metagenomes</taxon>
    </lineage>
</organism>
<sequence>MDKVIQNVLKIQNKALLERFAEDYNKDVAVILGKYHSPSFYAIDADNRKEYPVNFKGFS</sequence>
<proteinExistence type="predicted"/>
<reference evidence="1" key="1">
    <citation type="journal article" date="2020" name="Nature">
        <title>Giant virus diversity and host interactions through global metagenomics.</title>
        <authorList>
            <person name="Schulz F."/>
            <person name="Roux S."/>
            <person name="Paez-Espino D."/>
            <person name="Jungbluth S."/>
            <person name="Walsh D.A."/>
            <person name="Denef V.J."/>
            <person name="McMahon K.D."/>
            <person name="Konstantinidis K.T."/>
            <person name="Eloe-Fadrosh E.A."/>
            <person name="Kyrpides N.C."/>
            <person name="Woyke T."/>
        </authorList>
    </citation>
    <scope>NUCLEOTIDE SEQUENCE</scope>
    <source>
        <strain evidence="1">GVMAG-S-3300013094-100</strain>
    </source>
</reference>